<organism evidence="1 2">
    <name type="scientific">Botryotinia fuckeliana (strain T4)</name>
    <name type="common">Noble rot fungus</name>
    <name type="synonym">Botrytis cinerea</name>
    <dbReference type="NCBI Taxonomy" id="999810"/>
    <lineage>
        <taxon>Eukaryota</taxon>
        <taxon>Fungi</taxon>
        <taxon>Dikarya</taxon>
        <taxon>Ascomycota</taxon>
        <taxon>Pezizomycotina</taxon>
        <taxon>Leotiomycetes</taxon>
        <taxon>Helotiales</taxon>
        <taxon>Sclerotiniaceae</taxon>
        <taxon>Botrytis</taxon>
    </lineage>
</organism>
<dbReference type="Proteomes" id="UP000008177">
    <property type="component" value="Unplaced contigs"/>
</dbReference>
<accession>G2YS55</accession>
<sequence>MNDFDFLTDGPKILIEFMVKHYWSPRHHLTHGMASGSLIGPREDVAYYNAPLPHPCIGKTDLCSNRELHLPFFA</sequence>
<gene>
    <name evidence="1" type="ORF">BofuT4_uP125010.1</name>
</gene>
<name>G2YS55_BOTF4</name>
<dbReference type="HOGENOM" id="CLU_2687552_0_0_1"/>
<protein>
    <submittedName>
        <fullName evidence="1">Uncharacterized protein</fullName>
    </submittedName>
</protein>
<dbReference type="AlphaFoldDB" id="G2YS55"/>
<proteinExistence type="predicted"/>
<reference evidence="2" key="1">
    <citation type="journal article" date="2011" name="PLoS Genet.">
        <title>Genomic analysis of the necrotrophic fungal pathogens Sclerotinia sclerotiorum and Botrytis cinerea.</title>
        <authorList>
            <person name="Amselem J."/>
            <person name="Cuomo C.A."/>
            <person name="van Kan J.A."/>
            <person name="Viaud M."/>
            <person name="Benito E.P."/>
            <person name="Couloux A."/>
            <person name="Coutinho P.M."/>
            <person name="de Vries R.P."/>
            <person name="Dyer P.S."/>
            <person name="Fillinger S."/>
            <person name="Fournier E."/>
            <person name="Gout L."/>
            <person name="Hahn M."/>
            <person name="Kohn L."/>
            <person name="Lapalu N."/>
            <person name="Plummer K.M."/>
            <person name="Pradier J.M."/>
            <person name="Quevillon E."/>
            <person name="Sharon A."/>
            <person name="Simon A."/>
            <person name="ten Have A."/>
            <person name="Tudzynski B."/>
            <person name="Tudzynski P."/>
            <person name="Wincker P."/>
            <person name="Andrew M."/>
            <person name="Anthouard V."/>
            <person name="Beever R.E."/>
            <person name="Beffa R."/>
            <person name="Benoit I."/>
            <person name="Bouzid O."/>
            <person name="Brault B."/>
            <person name="Chen Z."/>
            <person name="Choquer M."/>
            <person name="Collemare J."/>
            <person name="Cotton P."/>
            <person name="Danchin E.G."/>
            <person name="Da Silva C."/>
            <person name="Gautier A."/>
            <person name="Giraud C."/>
            <person name="Giraud T."/>
            <person name="Gonzalez C."/>
            <person name="Grossetete S."/>
            <person name="Guldener U."/>
            <person name="Henrissat B."/>
            <person name="Howlett B.J."/>
            <person name="Kodira C."/>
            <person name="Kretschmer M."/>
            <person name="Lappartient A."/>
            <person name="Leroch M."/>
            <person name="Levis C."/>
            <person name="Mauceli E."/>
            <person name="Neuveglise C."/>
            <person name="Oeser B."/>
            <person name="Pearson M."/>
            <person name="Poulain J."/>
            <person name="Poussereau N."/>
            <person name="Quesneville H."/>
            <person name="Rascle C."/>
            <person name="Schumacher J."/>
            <person name="Segurens B."/>
            <person name="Sexton A."/>
            <person name="Silva E."/>
            <person name="Sirven C."/>
            <person name="Soanes D.M."/>
            <person name="Talbot N.J."/>
            <person name="Templeton M."/>
            <person name="Yandava C."/>
            <person name="Yarden O."/>
            <person name="Zeng Q."/>
            <person name="Rollins J.A."/>
            <person name="Lebrun M.H."/>
            <person name="Dickman M."/>
        </authorList>
    </citation>
    <scope>NUCLEOTIDE SEQUENCE [LARGE SCALE GENOMIC DNA]</scope>
    <source>
        <strain evidence="2">T4</strain>
    </source>
</reference>
<evidence type="ECO:0000313" key="1">
    <source>
        <dbReference type="EMBL" id="CCD54453.1"/>
    </source>
</evidence>
<dbReference type="EMBL" id="FQ790351">
    <property type="protein sequence ID" value="CCD54453.1"/>
    <property type="molecule type" value="Genomic_DNA"/>
</dbReference>
<evidence type="ECO:0000313" key="2">
    <source>
        <dbReference type="Proteomes" id="UP000008177"/>
    </source>
</evidence>
<dbReference type="InParanoid" id="G2YS55"/>